<name>A0A699UPG6_TANCI</name>
<protein>
    <submittedName>
        <fullName evidence="1">Uncharacterized protein</fullName>
    </submittedName>
</protein>
<reference evidence="1" key="1">
    <citation type="journal article" date="2019" name="Sci. Rep.">
        <title>Draft genome of Tanacetum cinerariifolium, the natural source of mosquito coil.</title>
        <authorList>
            <person name="Yamashiro T."/>
            <person name="Shiraishi A."/>
            <person name="Satake H."/>
            <person name="Nakayama K."/>
        </authorList>
    </citation>
    <scope>NUCLEOTIDE SEQUENCE</scope>
</reference>
<comment type="caution">
    <text evidence="1">The sequence shown here is derived from an EMBL/GenBank/DDBJ whole genome shotgun (WGS) entry which is preliminary data.</text>
</comment>
<organism evidence="1">
    <name type="scientific">Tanacetum cinerariifolium</name>
    <name type="common">Dalmatian daisy</name>
    <name type="synonym">Chrysanthemum cinerariifolium</name>
    <dbReference type="NCBI Taxonomy" id="118510"/>
    <lineage>
        <taxon>Eukaryota</taxon>
        <taxon>Viridiplantae</taxon>
        <taxon>Streptophyta</taxon>
        <taxon>Embryophyta</taxon>
        <taxon>Tracheophyta</taxon>
        <taxon>Spermatophyta</taxon>
        <taxon>Magnoliopsida</taxon>
        <taxon>eudicotyledons</taxon>
        <taxon>Gunneridae</taxon>
        <taxon>Pentapetalae</taxon>
        <taxon>asterids</taxon>
        <taxon>campanulids</taxon>
        <taxon>Asterales</taxon>
        <taxon>Asteraceae</taxon>
        <taxon>Asteroideae</taxon>
        <taxon>Anthemideae</taxon>
        <taxon>Anthemidinae</taxon>
        <taxon>Tanacetum</taxon>
    </lineage>
</organism>
<dbReference type="AlphaFoldDB" id="A0A699UPG6"/>
<gene>
    <name evidence="1" type="ORF">Tci_895400</name>
</gene>
<dbReference type="EMBL" id="BKCJ011344684">
    <property type="protein sequence ID" value="GFD23431.1"/>
    <property type="molecule type" value="Genomic_DNA"/>
</dbReference>
<accession>A0A699UPG6</accession>
<sequence length="82" mass="8726">MEELSRIGDWISAELGKSNESSAGKATLAQMRKSLAATEGVLGILQTIMTRALVQPSGNPPYVARFTSIRTTHSGGYKAMNA</sequence>
<evidence type="ECO:0000313" key="1">
    <source>
        <dbReference type="EMBL" id="GFD23431.1"/>
    </source>
</evidence>
<proteinExistence type="predicted"/>